<evidence type="ECO:0000256" key="1">
    <source>
        <dbReference type="ARBA" id="ARBA00022723"/>
    </source>
</evidence>
<feature type="region of interest" description="Disordered" evidence="5">
    <location>
        <begin position="166"/>
        <end position="185"/>
    </location>
</feature>
<keyword evidence="1" id="KW-0479">Metal-binding</keyword>
<feature type="compositionally biased region" description="Basic and acidic residues" evidence="5">
    <location>
        <begin position="62"/>
        <end position="73"/>
    </location>
</feature>
<feature type="compositionally biased region" description="Basic residues" evidence="5">
    <location>
        <begin position="74"/>
        <end position="100"/>
    </location>
</feature>
<feature type="domain" description="RanBP2-type" evidence="6">
    <location>
        <begin position="188"/>
        <end position="217"/>
    </location>
</feature>
<keyword evidence="3" id="KW-0862">Zinc</keyword>
<evidence type="ECO:0000256" key="5">
    <source>
        <dbReference type="SAM" id="MobiDB-lite"/>
    </source>
</evidence>
<dbReference type="GO" id="GO:0008270">
    <property type="term" value="F:zinc ion binding"/>
    <property type="evidence" value="ECO:0007669"/>
    <property type="project" value="UniProtKB-KW"/>
</dbReference>
<proteinExistence type="predicted"/>
<feature type="compositionally biased region" description="Gly residues" evidence="5">
    <location>
        <begin position="137"/>
        <end position="150"/>
    </location>
</feature>
<dbReference type="EMBL" id="HBFC01008289">
    <property type="protein sequence ID" value="CAD8702057.1"/>
    <property type="molecule type" value="Transcribed_RNA"/>
</dbReference>
<organism evidence="7">
    <name type="scientific">Mantoniella antarctica</name>
    <dbReference type="NCBI Taxonomy" id="81844"/>
    <lineage>
        <taxon>Eukaryota</taxon>
        <taxon>Viridiplantae</taxon>
        <taxon>Chlorophyta</taxon>
        <taxon>Mamiellophyceae</taxon>
        <taxon>Mamiellales</taxon>
        <taxon>Mamiellaceae</taxon>
        <taxon>Mantoniella</taxon>
    </lineage>
</organism>
<name>A0A6U3FB38_9CHLO</name>
<evidence type="ECO:0000313" key="8">
    <source>
        <dbReference type="EMBL" id="CAD8702057.1"/>
    </source>
</evidence>
<keyword evidence="2 4" id="KW-0863">Zinc-finger</keyword>
<dbReference type="SUPFAM" id="SSF90209">
    <property type="entry name" value="Ran binding protein zinc finger-like"/>
    <property type="match status" value="1"/>
</dbReference>
<evidence type="ECO:0000313" key="7">
    <source>
        <dbReference type="EMBL" id="CAD8702056.1"/>
    </source>
</evidence>
<protein>
    <recommendedName>
        <fullName evidence="6">RanBP2-type domain-containing protein</fullName>
    </recommendedName>
</protein>
<feature type="compositionally biased region" description="Basic and acidic residues" evidence="5">
    <location>
        <begin position="23"/>
        <end position="42"/>
    </location>
</feature>
<evidence type="ECO:0000256" key="3">
    <source>
        <dbReference type="ARBA" id="ARBA00022833"/>
    </source>
</evidence>
<dbReference type="InterPro" id="IPR036443">
    <property type="entry name" value="Znf_RanBP2_sf"/>
</dbReference>
<dbReference type="Gene3D" id="4.10.1060.10">
    <property type="entry name" value="Zinc finger, RanBP2-type"/>
    <property type="match status" value="1"/>
</dbReference>
<evidence type="ECO:0000259" key="6">
    <source>
        <dbReference type="PROSITE" id="PS50199"/>
    </source>
</evidence>
<reference evidence="7" key="1">
    <citation type="submission" date="2021-01" db="EMBL/GenBank/DDBJ databases">
        <authorList>
            <person name="Corre E."/>
            <person name="Pelletier E."/>
            <person name="Niang G."/>
            <person name="Scheremetjew M."/>
            <person name="Finn R."/>
            <person name="Kale V."/>
            <person name="Holt S."/>
            <person name="Cochrane G."/>
            <person name="Meng A."/>
            <person name="Brown T."/>
            <person name="Cohen L."/>
        </authorList>
    </citation>
    <scope>NUCLEOTIDE SEQUENCE</scope>
    <source>
        <strain evidence="7">SL-175</strain>
    </source>
</reference>
<feature type="compositionally biased region" description="Basic residues" evidence="5">
    <location>
        <begin position="43"/>
        <end position="61"/>
    </location>
</feature>
<dbReference type="PROSITE" id="PS50199">
    <property type="entry name" value="ZF_RANBP2_2"/>
    <property type="match status" value="1"/>
</dbReference>
<evidence type="ECO:0000256" key="2">
    <source>
        <dbReference type="ARBA" id="ARBA00022771"/>
    </source>
</evidence>
<dbReference type="EMBL" id="HBFC01008288">
    <property type="protein sequence ID" value="CAD8702056.1"/>
    <property type="molecule type" value="Transcribed_RNA"/>
</dbReference>
<dbReference type="InterPro" id="IPR001876">
    <property type="entry name" value="Znf_RanBP2"/>
</dbReference>
<feature type="region of interest" description="Disordered" evidence="5">
    <location>
        <begin position="1"/>
        <end position="156"/>
    </location>
</feature>
<sequence>MGEDKEEEEDKARAVPQEVVAAEVKDEKLSPAVDKDKAEGGGRRGRGRGRSGSRSRKKKDKGVRGDSDSDSRSRSRSRSRKKKSGSKRKHKKKQKKRRRSSSSSSSDSDEAGWERKFLATAMENAQKARMGAVPGDPSGGGEVPGPGAGVSGNKAIGRFFDNQGRFINPAGGFNPSGAPRRIPKEHGQWGDWECEACGGHNRKHRTSCFTCFVPKPMEAKSAHYTTTVGGRQSKDD</sequence>
<dbReference type="AlphaFoldDB" id="A0A6U3FB38"/>
<evidence type="ECO:0000256" key="4">
    <source>
        <dbReference type="PROSITE-ProRule" id="PRU00322"/>
    </source>
</evidence>
<dbReference type="PROSITE" id="PS01358">
    <property type="entry name" value="ZF_RANBP2_1"/>
    <property type="match status" value="1"/>
</dbReference>
<gene>
    <name evidence="7" type="ORF">MANT1106_LOCUS4738</name>
    <name evidence="8" type="ORF">MANT1106_LOCUS4739</name>
</gene>
<accession>A0A6U3FB38</accession>